<reference evidence="3" key="2">
    <citation type="submission" date="2023-11" db="UniProtKB">
        <authorList>
            <consortium name="WormBaseParasite"/>
        </authorList>
    </citation>
    <scope>IDENTIFICATION</scope>
</reference>
<proteinExistence type="predicted"/>
<dbReference type="Proteomes" id="UP000050795">
    <property type="component" value="Unassembled WGS sequence"/>
</dbReference>
<dbReference type="WBParaSite" id="TREG1_122660.1">
    <property type="protein sequence ID" value="TREG1_122660.1"/>
    <property type="gene ID" value="TREG1_122660"/>
</dbReference>
<protein>
    <submittedName>
        <fullName evidence="3">Uncharacterized protein</fullName>
    </submittedName>
</protein>
<feature type="transmembrane region" description="Helical" evidence="1">
    <location>
        <begin position="46"/>
        <end position="64"/>
    </location>
</feature>
<name>A0AA85J151_TRIRE</name>
<keyword evidence="1" id="KW-0472">Membrane</keyword>
<dbReference type="AlphaFoldDB" id="A0AA85J151"/>
<evidence type="ECO:0000313" key="3">
    <source>
        <dbReference type="WBParaSite" id="TREG1_122660.1"/>
    </source>
</evidence>
<keyword evidence="2" id="KW-1185">Reference proteome</keyword>
<evidence type="ECO:0000313" key="2">
    <source>
        <dbReference type="Proteomes" id="UP000050795"/>
    </source>
</evidence>
<feature type="transmembrane region" description="Helical" evidence="1">
    <location>
        <begin position="70"/>
        <end position="89"/>
    </location>
</feature>
<feature type="transmembrane region" description="Helical" evidence="1">
    <location>
        <begin position="101"/>
        <end position="125"/>
    </location>
</feature>
<keyword evidence="1" id="KW-1133">Transmembrane helix</keyword>
<accession>A0AA85J151</accession>
<feature type="transmembrane region" description="Helical" evidence="1">
    <location>
        <begin position="131"/>
        <end position="151"/>
    </location>
</feature>
<reference evidence="2" key="1">
    <citation type="submission" date="2022-06" db="EMBL/GenBank/DDBJ databases">
        <authorList>
            <person name="Berger JAMES D."/>
            <person name="Berger JAMES D."/>
        </authorList>
    </citation>
    <scope>NUCLEOTIDE SEQUENCE [LARGE SCALE GENOMIC DNA]</scope>
</reference>
<sequence length="154" mass="16715">MMTNTTNKADGISFWLRIGLFAVLICGICLYAALRLIKKARTSYPLNYILLILVVILICVGMAFCYTSQFGLSVSVAVTFVVSFITISTCWKLNSLTINGLIVFISLACVLCVVGLTLLILEIILHTHQTLLATLSGIILCWAATAILICVGTH</sequence>
<organism evidence="2 3">
    <name type="scientific">Trichobilharzia regenti</name>
    <name type="common">Nasal bird schistosome</name>
    <dbReference type="NCBI Taxonomy" id="157069"/>
    <lineage>
        <taxon>Eukaryota</taxon>
        <taxon>Metazoa</taxon>
        <taxon>Spiralia</taxon>
        <taxon>Lophotrochozoa</taxon>
        <taxon>Platyhelminthes</taxon>
        <taxon>Trematoda</taxon>
        <taxon>Digenea</taxon>
        <taxon>Strigeidida</taxon>
        <taxon>Schistosomatoidea</taxon>
        <taxon>Schistosomatidae</taxon>
        <taxon>Trichobilharzia</taxon>
    </lineage>
</organism>
<keyword evidence="1" id="KW-0812">Transmembrane</keyword>
<feature type="transmembrane region" description="Helical" evidence="1">
    <location>
        <begin position="12"/>
        <end position="34"/>
    </location>
</feature>
<evidence type="ECO:0000256" key="1">
    <source>
        <dbReference type="SAM" id="Phobius"/>
    </source>
</evidence>